<dbReference type="Gene3D" id="2.120.10.80">
    <property type="entry name" value="Kelch-type beta propeller"/>
    <property type="match status" value="1"/>
</dbReference>
<dbReference type="PANTHER" id="PTHR46375">
    <property type="entry name" value="KELCH REPEAT AND BTB DOMAIN-CONTAINING PROTEIN 13-RELATED"/>
    <property type="match status" value="1"/>
</dbReference>
<dbReference type="OrthoDB" id="45365at2759"/>
<dbReference type="GeneID" id="100162268"/>
<dbReference type="Pfam" id="PF01344">
    <property type="entry name" value="Kelch_1"/>
    <property type="match status" value="2"/>
</dbReference>
<evidence type="ECO:0000313" key="3">
    <source>
        <dbReference type="Proteomes" id="UP000007819"/>
    </source>
</evidence>
<dbReference type="EnsemblMetazoa" id="XM_029485768.1">
    <property type="protein sequence ID" value="XP_029341628.1"/>
    <property type="gene ID" value="LOC100162268"/>
</dbReference>
<dbReference type="Proteomes" id="UP000007819">
    <property type="component" value="Chromosome X"/>
</dbReference>
<keyword evidence="1" id="KW-0880">Kelch repeat</keyword>
<dbReference type="SUPFAM" id="SSF117281">
    <property type="entry name" value="Kelch motif"/>
    <property type="match status" value="1"/>
</dbReference>
<evidence type="ECO:0000256" key="1">
    <source>
        <dbReference type="ARBA" id="ARBA00022441"/>
    </source>
</evidence>
<dbReference type="InterPro" id="IPR015915">
    <property type="entry name" value="Kelch-typ_b-propeller"/>
</dbReference>
<protein>
    <submittedName>
        <fullName evidence="2">Uncharacterized protein</fullName>
    </submittedName>
</protein>
<dbReference type="InterPro" id="IPR006652">
    <property type="entry name" value="Kelch_1"/>
</dbReference>
<dbReference type="AlphaFoldDB" id="A0A8R2JLM2"/>
<dbReference type="InterPro" id="IPR052392">
    <property type="entry name" value="Kelch-BTB_domain-containing"/>
</dbReference>
<dbReference type="PANTHER" id="PTHR46375:SF3">
    <property type="entry name" value="KELCH REPEAT AND BTB DOMAIN-CONTAINING PROTEIN 13"/>
    <property type="match status" value="1"/>
</dbReference>
<reference evidence="2" key="2">
    <citation type="submission" date="2022-06" db="UniProtKB">
        <authorList>
            <consortium name="EnsemblMetazoa"/>
        </authorList>
    </citation>
    <scope>IDENTIFICATION</scope>
</reference>
<dbReference type="SMART" id="SM00612">
    <property type="entry name" value="Kelch"/>
    <property type="match status" value="2"/>
</dbReference>
<dbReference type="KEGG" id="api:100162268"/>
<sequence length="141" mass="15629">MFDYNTQEWRMISGLPFIRCDFGAGVLNNLLYVVGGYSKSSPHLNTVECYHPSLDRWKPVAKMSVCRSGVGVGVLDGVLYAVGGHDGFNHLSSVEAYRPSTGVWTSITDMHLPRRYAGISCCLIILNYCNKMFVNVSINLS</sequence>
<accession>A0A8R2JLM2</accession>
<proteinExistence type="predicted"/>
<evidence type="ECO:0000313" key="2">
    <source>
        <dbReference type="EnsemblMetazoa" id="XP_029341628.1"/>
    </source>
</evidence>
<dbReference type="RefSeq" id="XP_029341628.1">
    <property type="nucleotide sequence ID" value="XM_029485768.1"/>
</dbReference>
<organism evidence="2 3">
    <name type="scientific">Acyrthosiphon pisum</name>
    <name type="common">Pea aphid</name>
    <dbReference type="NCBI Taxonomy" id="7029"/>
    <lineage>
        <taxon>Eukaryota</taxon>
        <taxon>Metazoa</taxon>
        <taxon>Ecdysozoa</taxon>
        <taxon>Arthropoda</taxon>
        <taxon>Hexapoda</taxon>
        <taxon>Insecta</taxon>
        <taxon>Pterygota</taxon>
        <taxon>Neoptera</taxon>
        <taxon>Paraneoptera</taxon>
        <taxon>Hemiptera</taxon>
        <taxon>Sternorrhyncha</taxon>
        <taxon>Aphidomorpha</taxon>
        <taxon>Aphidoidea</taxon>
        <taxon>Aphididae</taxon>
        <taxon>Macrosiphini</taxon>
        <taxon>Acyrthosiphon</taxon>
    </lineage>
</organism>
<keyword evidence="3" id="KW-1185">Reference proteome</keyword>
<reference evidence="3" key="1">
    <citation type="submission" date="2010-06" db="EMBL/GenBank/DDBJ databases">
        <authorList>
            <person name="Jiang H."/>
            <person name="Abraham K."/>
            <person name="Ali S."/>
            <person name="Alsbrooks S.L."/>
            <person name="Anim B.N."/>
            <person name="Anosike U.S."/>
            <person name="Attaway T."/>
            <person name="Bandaranaike D.P."/>
            <person name="Battles P.K."/>
            <person name="Bell S.N."/>
            <person name="Bell A.V."/>
            <person name="Beltran B."/>
            <person name="Bickham C."/>
            <person name="Bustamante Y."/>
            <person name="Caleb T."/>
            <person name="Canada A."/>
            <person name="Cardenas V."/>
            <person name="Carter K."/>
            <person name="Chacko J."/>
            <person name="Chandrabose M.N."/>
            <person name="Chavez D."/>
            <person name="Chavez A."/>
            <person name="Chen L."/>
            <person name="Chu H.-S."/>
            <person name="Claassen K.J."/>
            <person name="Cockrell R."/>
            <person name="Collins M."/>
            <person name="Cooper J.A."/>
            <person name="Cree A."/>
            <person name="Curry S.M."/>
            <person name="Da Y."/>
            <person name="Dao M.D."/>
            <person name="Das B."/>
            <person name="Davila M.-L."/>
            <person name="Davy-Carroll L."/>
            <person name="Denson S."/>
            <person name="Dinh H."/>
            <person name="Ebong V.E."/>
            <person name="Edwards J.R."/>
            <person name="Egan A."/>
            <person name="El-Daye J."/>
            <person name="Escobedo L."/>
            <person name="Fernandez S."/>
            <person name="Fernando P.R."/>
            <person name="Flagg N."/>
            <person name="Forbes L.D."/>
            <person name="Fowler R.G."/>
            <person name="Fu Q."/>
            <person name="Gabisi R.A."/>
            <person name="Ganer J."/>
            <person name="Garbino Pronczuk A."/>
            <person name="Garcia R.M."/>
            <person name="Garner T."/>
            <person name="Garrett T.E."/>
            <person name="Gonzalez D.A."/>
            <person name="Hamid H."/>
            <person name="Hawkins E.S."/>
            <person name="Hirani K."/>
            <person name="Hogues M.E."/>
            <person name="Hollins B."/>
            <person name="Hsiao C.-H."/>
            <person name="Jabil R."/>
            <person name="James M.L."/>
            <person name="Jhangiani S.N."/>
            <person name="Johnson B."/>
            <person name="Johnson Q."/>
            <person name="Joshi V."/>
            <person name="Kalu J.B."/>
            <person name="Kam C."/>
            <person name="Kashfia A."/>
            <person name="Keebler J."/>
            <person name="Kisamo H."/>
            <person name="Kovar C.L."/>
            <person name="Lago L.A."/>
            <person name="Lai C.-Y."/>
            <person name="Laidlaw J."/>
            <person name="Lara F."/>
            <person name="Le T.-K."/>
            <person name="Lee S.L."/>
            <person name="Legall F.H."/>
            <person name="Lemon S.J."/>
            <person name="Lewis L.R."/>
            <person name="Li B."/>
            <person name="Liu Y."/>
            <person name="Liu Y.-S."/>
            <person name="Lopez J."/>
            <person name="Lozado R.J."/>
            <person name="Lu J."/>
            <person name="Madu R.C."/>
            <person name="Maheshwari M."/>
            <person name="Maheshwari R."/>
            <person name="Malloy K."/>
            <person name="Martinez E."/>
            <person name="Mathew T."/>
            <person name="Mercado I.C."/>
            <person name="Mercado C."/>
            <person name="Meyer B."/>
            <person name="Montgomery K."/>
            <person name="Morgan M.B."/>
            <person name="Munidasa M."/>
            <person name="Nazareth L.V."/>
            <person name="Nelson J."/>
            <person name="Ng B.M."/>
            <person name="Nguyen N.B."/>
            <person name="Nguyen P.Q."/>
            <person name="Nguyen T."/>
            <person name="Obregon M."/>
            <person name="Okwuonu G.O."/>
            <person name="Onwere C.G."/>
            <person name="Orozco G."/>
            <person name="Parra A."/>
            <person name="Patel S."/>
            <person name="Patil S."/>
            <person name="Perez A."/>
            <person name="Perez Y."/>
            <person name="Pham C."/>
            <person name="Primus E.L."/>
            <person name="Pu L.-L."/>
            <person name="Puazo M."/>
            <person name="Qin X."/>
            <person name="Quiroz J.B."/>
            <person name="Reese J."/>
            <person name="Richards S."/>
            <person name="Rives C.M."/>
            <person name="Robberts R."/>
            <person name="Ruiz S.J."/>
            <person name="Ruiz M.J."/>
            <person name="Santibanez J."/>
            <person name="Schneider B.W."/>
            <person name="Sisson I."/>
            <person name="Smith M."/>
            <person name="Sodergren E."/>
            <person name="Song X.-Z."/>
            <person name="Song B.B."/>
            <person name="Summersgill H."/>
            <person name="Thelus R."/>
            <person name="Thornton R.D."/>
            <person name="Trejos Z.Y."/>
            <person name="Usmani K."/>
            <person name="Vattathil S."/>
            <person name="Villasana D."/>
            <person name="Walker D.L."/>
            <person name="Wang S."/>
            <person name="Wang K."/>
            <person name="White C.S."/>
            <person name="Williams A.C."/>
            <person name="Williamson J."/>
            <person name="Wilson K."/>
            <person name="Woghiren I.O."/>
            <person name="Woodworth J.R."/>
            <person name="Worley K.C."/>
            <person name="Wright R.A."/>
            <person name="Wu W."/>
            <person name="Young L."/>
            <person name="Zhang L."/>
            <person name="Zhang J."/>
            <person name="Zhu Y."/>
            <person name="Muzny D.M."/>
            <person name="Weinstock G."/>
            <person name="Gibbs R.A."/>
        </authorList>
    </citation>
    <scope>NUCLEOTIDE SEQUENCE [LARGE SCALE GENOMIC DNA]</scope>
    <source>
        <strain evidence="3">LSR1</strain>
    </source>
</reference>
<name>A0A8R2JLM2_ACYPI</name>